<comment type="caution">
    <text evidence="4">The sequence shown here is derived from an EMBL/GenBank/DDBJ whole genome shotgun (WGS) entry which is preliminary data.</text>
</comment>
<dbReference type="PANTHER" id="PTHR30469:SF29">
    <property type="entry name" value="BLR2860 PROTEIN"/>
    <property type="match status" value="1"/>
</dbReference>
<feature type="domain" description="Multidrug resistance protein MdtA-like barrel-sandwich hybrid" evidence="2">
    <location>
        <begin position="76"/>
        <end position="198"/>
    </location>
</feature>
<dbReference type="KEGG" id="hja:BST95_02875"/>
<feature type="domain" description="CusB-like beta-barrel" evidence="3">
    <location>
        <begin position="210"/>
        <end position="280"/>
    </location>
</feature>
<evidence type="ECO:0000259" key="3">
    <source>
        <dbReference type="Pfam" id="PF25954"/>
    </source>
</evidence>
<dbReference type="EMBL" id="PKUR01000003">
    <property type="protein sequence ID" value="PLW85248.1"/>
    <property type="molecule type" value="Genomic_DNA"/>
</dbReference>
<reference evidence="4 5" key="1">
    <citation type="submission" date="2018-01" db="EMBL/GenBank/DDBJ databases">
        <title>The draft genome sequence of Halioglobus japonicus S1-36.</title>
        <authorList>
            <person name="Du Z.-J."/>
            <person name="Shi M.-J."/>
        </authorList>
    </citation>
    <scope>NUCLEOTIDE SEQUENCE [LARGE SCALE GENOMIC DNA]</scope>
    <source>
        <strain evidence="4 5">S1-36</strain>
    </source>
</reference>
<protein>
    <submittedName>
        <fullName evidence="4">Efflux RND transporter periplasmic adaptor subunit</fullName>
    </submittedName>
</protein>
<dbReference type="Proteomes" id="UP000235162">
    <property type="component" value="Unassembled WGS sequence"/>
</dbReference>
<dbReference type="RefSeq" id="WP_084198085.1">
    <property type="nucleotide sequence ID" value="NZ_BMYL01000010.1"/>
</dbReference>
<accession>A0AAP8SMQ1</accession>
<evidence type="ECO:0000313" key="5">
    <source>
        <dbReference type="Proteomes" id="UP000235162"/>
    </source>
</evidence>
<organism evidence="4 5">
    <name type="scientific">Halioglobus japonicus</name>
    <dbReference type="NCBI Taxonomy" id="930805"/>
    <lineage>
        <taxon>Bacteria</taxon>
        <taxon>Pseudomonadati</taxon>
        <taxon>Pseudomonadota</taxon>
        <taxon>Gammaproteobacteria</taxon>
        <taxon>Cellvibrionales</taxon>
        <taxon>Halieaceae</taxon>
        <taxon>Halioglobus</taxon>
    </lineage>
</organism>
<dbReference type="InterPro" id="IPR006143">
    <property type="entry name" value="RND_pump_MFP"/>
</dbReference>
<dbReference type="NCBIfam" id="TIGR01730">
    <property type="entry name" value="RND_mfp"/>
    <property type="match status" value="1"/>
</dbReference>
<dbReference type="Pfam" id="PF25917">
    <property type="entry name" value="BSH_RND"/>
    <property type="match status" value="1"/>
</dbReference>
<dbReference type="Gene3D" id="1.10.287.470">
    <property type="entry name" value="Helix hairpin bin"/>
    <property type="match status" value="1"/>
</dbReference>
<dbReference type="SUPFAM" id="SSF111369">
    <property type="entry name" value="HlyD-like secretion proteins"/>
    <property type="match status" value="1"/>
</dbReference>
<evidence type="ECO:0000259" key="2">
    <source>
        <dbReference type="Pfam" id="PF25917"/>
    </source>
</evidence>
<keyword evidence="5" id="KW-1185">Reference proteome</keyword>
<name>A0AAP8SMQ1_9GAMM</name>
<dbReference type="Gene3D" id="2.40.30.170">
    <property type="match status" value="1"/>
</dbReference>
<sequence length="368" mass="38886">MSRNVISAAVIAGLVGLWMAAGTFTVEETATAQASNPTLAGSTVPAGGLSRVRVNVIAAEFRARNVILRGKTEAKRMVDVKAEVAGGVVARPVERGMKVAAGDLLCELALDDRGVAVQEAQAALETARIELQGSRKLRDDGLLSEVATADAQARKESALAHLHRQKLNLARTRITAPFDGLVEDLHLNVGDYAVPGETCVRLIELDPMLVRADVTESEVENLAVGQDVTGISLAGRRIAGQLSFVGTQSDSVTRTYPVEVTVDNRDYSIRSGLTVTMSIGVEKVPAHLVASSLLSLDDTGALGLRTIDDSNRVVFSPVDILEDGFGGVWVTGLPDKVNLITVGQEYVAPGDIVDPVFVSKSGDQVALR</sequence>
<gene>
    <name evidence="4" type="ORF">C0029_11445</name>
</gene>
<dbReference type="InterPro" id="IPR058792">
    <property type="entry name" value="Beta-barrel_RND_2"/>
</dbReference>
<dbReference type="Gene3D" id="2.40.50.100">
    <property type="match status" value="1"/>
</dbReference>
<dbReference type="AlphaFoldDB" id="A0AAP8SMQ1"/>
<dbReference type="GO" id="GO:1990281">
    <property type="term" value="C:efflux pump complex"/>
    <property type="evidence" value="ECO:0007669"/>
    <property type="project" value="TreeGrafter"/>
</dbReference>
<proteinExistence type="inferred from homology"/>
<dbReference type="Pfam" id="PF25954">
    <property type="entry name" value="Beta-barrel_RND_2"/>
    <property type="match status" value="1"/>
</dbReference>
<comment type="similarity">
    <text evidence="1">Belongs to the membrane fusion protein (MFP) (TC 8.A.1) family.</text>
</comment>
<dbReference type="InterPro" id="IPR058625">
    <property type="entry name" value="MdtA-like_BSH"/>
</dbReference>
<dbReference type="GO" id="GO:0015562">
    <property type="term" value="F:efflux transmembrane transporter activity"/>
    <property type="evidence" value="ECO:0007669"/>
    <property type="project" value="TreeGrafter"/>
</dbReference>
<dbReference type="PANTHER" id="PTHR30469">
    <property type="entry name" value="MULTIDRUG RESISTANCE PROTEIN MDTA"/>
    <property type="match status" value="1"/>
</dbReference>
<evidence type="ECO:0000313" key="4">
    <source>
        <dbReference type="EMBL" id="PLW85248.1"/>
    </source>
</evidence>
<evidence type="ECO:0000256" key="1">
    <source>
        <dbReference type="ARBA" id="ARBA00009477"/>
    </source>
</evidence>